<organism evidence="3">
    <name type="scientific">Planktothricoides raciborskii GIHE-MW2</name>
    <dbReference type="NCBI Taxonomy" id="2792601"/>
    <lineage>
        <taxon>Bacteria</taxon>
        <taxon>Bacillati</taxon>
        <taxon>Cyanobacteriota</taxon>
        <taxon>Cyanophyceae</taxon>
        <taxon>Oscillatoriophycideae</taxon>
        <taxon>Oscillatoriales</taxon>
        <taxon>Oscillatoriaceae</taxon>
        <taxon>Planktothricoides</taxon>
    </lineage>
</organism>
<name>A0AAU8JFY5_9CYAN</name>
<accession>A0AAU8JFY5</accession>
<protein>
    <recommendedName>
        <fullName evidence="2">Type II secretion system protein GspE N-terminal domain-containing protein</fullName>
    </recommendedName>
</protein>
<proteinExistence type="predicted"/>
<dbReference type="Pfam" id="PF05157">
    <property type="entry name" value="MshEN"/>
    <property type="match status" value="1"/>
</dbReference>
<sequence length="378" mass="42438">MPIPSPSPSDGSARIDSQQIFQLIDSILPFEVCLYYQVLPLSIQGSRLHLGMVDPKDVSALDYVRRILSYVNCSLVPKSLESKVHSDTLSAYLKYSHSRHAAVSSAAAAKPSPSKYAKEQESEPPVNQNNESALVYNPAGNLVRTEQQIAAARRLNKPPEIKVPPGVSPSLNELPVLTVHSVHLGKDLESLAHLPPNQLLQELLARVLQGGIGRLYFERQMQKGRILWSQNGVVQSVLSNMSEPLFQSTLNEFKRLVNLSLMPVKEPKQVEILRSYQNADLLLRLRIMPGVNGEEATLQVLRGAALKFYQQQQIVALSRDALRLAHQLEYKINQLERNARNNPDLMPRELDSLPVLNQLLQKVENQVNFLRSLQYKKL</sequence>
<dbReference type="InterPro" id="IPR037257">
    <property type="entry name" value="T2SS_E_N_sf"/>
</dbReference>
<dbReference type="InterPro" id="IPR007831">
    <property type="entry name" value="T2SS_GspE_N"/>
</dbReference>
<gene>
    <name evidence="3" type="ORF">ABWT76_000971</name>
</gene>
<dbReference type="AlphaFoldDB" id="A0AAU8JFY5"/>
<dbReference type="Gene3D" id="3.30.300.160">
    <property type="entry name" value="Type II secretion system, protein E, N-terminal domain"/>
    <property type="match status" value="1"/>
</dbReference>
<dbReference type="RefSeq" id="WP_054468468.1">
    <property type="nucleotide sequence ID" value="NZ_CP159837.1"/>
</dbReference>
<dbReference type="Gene3D" id="3.30.450.90">
    <property type="match status" value="1"/>
</dbReference>
<evidence type="ECO:0000259" key="2">
    <source>
        <dbReference type="Pfam" id="PF05157"/>
    </source>
</evidence>
<dbReference type="EMBL" id="CP159837">
    <property type="protein sequence ID" value="XCM38140.1"/>
    <property type="molecule type" value="Genomic_DNA"/>
</dbReference>
<dbReference type="SUPFAM" id="SSF160246">
    <property type="entry name" value="EspE N-terminal domain-like"/>
    <property type="match status" value="1"/>
</dbReference>
<evidence type="ECO:0000313" key="3">
    <source>
        <dbReference type="EMBL" id="XCM38140.1"/>
    </source>
</evidence>
<feature type="domain" description="Type II secretion system protein GspE N-terminal" evidence="2">
    <location>
        <begin position="23"/>
        <end position="76"/>
    </location>
</feature>
<feature type="compositionally biased region" description="Low complexity" evidence="1">
    <location>
        <begin position="104"/>
        <end position="115"/>
    </location>
</feature>
<evidence type="ECO:0000256" key="1">
    <source>
        <dbReference type="SAM" id="MobiDB-lite"/>
    </source>
</evidence>
<reference evidence="3" key="1">
    <citation type="submission" date="2024-07" db="EMBL/GenBank/DDBJ databases">
        <authorList>
            <person name="Kim Y.J."/>
            <person name="Jeong J.Y."/>
        </authorList>
    </citation>
    <scope>NUCLEOTIDE SEQUENCE</scope>
    <source>
        <strain evidence="3">GIHE-MW2</strain>
    </source>
</reference>
<feature type="region of interest" description="Disordered" evidence="1">
    <location>
        <begin position="104"/>
        <end position="130"/>
    </location>
</feature>